<evidence type="ECO:0000313" key="3">
    <source>
        <dbReference type="Proteomes" id="UP000246722"/>
    </source>
</evidence>
<sequence>MGAAALAGCSSGTPAADSAPAPTSSNASAQPSSSPSPTPAVGVAVPAQILGGDCARLFTDDVVGTALGTGMTLQTEFDDSPNMNAVPTLSGLECTWEEQTALAEGIPVAGLSAVVLSTTAAVTAPDSVSCYSGVVTTSSDAQSTCRFAITAGDVWLSGTVFGSADATEDDLRTSVATLSADFTALPASEVPVPALPAGAWRPPVCTDLSENAGVSSALASPDLSAGDVDTSGGEWADGAYAANSGAGVFACSWYQTGQTPDGQVDGFSIQALPGGAWAEAQALALPGASVVTIPGVELAVHVPPPAEGYEMLDVFDGPNWLQVTRATGLDPVLPAVPGLIDALNAATEG</sequence>
<proteinExistence type="predicted"/>
<evidence type="ECO:0008006" key="4">
    <source>
        <dbReference type="Google" id="ProtNLM"/>
    </source>
</evidence>
<dbReference type="Proteomes" id="UP000246722">
    <property type="component" value="Unassembled WGS sequence"/>
</dbReference>
<evidence type="ECO:0000313" key="2">
    <source>
        <dbReference type="EMBL" id="PXA70728.1"/>
    </source>
</evidence>
<protein>
    <recommendedName>
        <fullName evidence="4">DUF3558 domain-containing protein</fullName>
    </recommendedName>
</protein>
<comment type="caution">
    <text evidence="2">The sequence shown here is derived from an EMBL/GenBank/DDBJ whole genome shotgun (WGS) entry which is preliminary data.</text>
</comment>
<accession>A0A317ZU02</accession>
<feature type="region of interest" description="Disordered" evidence="1">
    <location>
        <begin position="1"/>
        <end position="40"/>
    </location>
</feature>
<name>A0A317ZU02_9MICO</name>
<dbReference type="AlphaFoldDB" id="A0A317ZU02"/>
<feature type="compositionally biased region" description="Low complexity" evidence="1">
    <location>
        <begin position="10"/>
        <end position="40"/>
    </location>
</feature>
<evidence type="ECO:0000256" key="1">
    <source>
        <dbReference type="SAM" id="MobiDB-lite"/>
    </source>
</evidence>
<dbReference type="EMBL" id="QHLY01000007">
    <property type="protein sequence ID" value="PXA70728.1"/>
    <property type="molecule type" value="Genomic_DNA"/>
</dbReference>
<keyword evidence="3" id="KW-1185">Reference proteome</keyword>
<gene>
    <name evidence="2" type="ORF">CTB96_06550</name>
</gene>
<organism evidence="2 3">
    <name type="scientific">Cryobacterium arcticum</name>
    <dbReference type="NCBI Taxonomy" id="670052"/>
    <lineage>
        <taxon>Bacteria</taxon>
        <taxon>Bacillati</taxon>
        <taxon>Actinomycetota</taxon>
        <taxon>Actinomycetes</taxon>
        <taxon>Micrococcales</taxon>
        <taxon>Microbacteriaceae</taxon>
        <taxon>Cryobacterium</taxon>
    </lineage>
</organism>
<reference evidence="2 3" key="1">
    <citation type="submission" date="2018-05" db="EMBL/GenBank/DDBJ databases">
        <title>Genetic diversity of glacier-inhabiting Cryobacterium bacteria in China and description of Cryobacterium mengkeensis sp. nov. and Arthrobacter glacialis sp. nov.</title>
        <authorList>
            <person name="Liu Q."/>
            <person name="Xin Y.-H."/>
        </authorList>
    </citation>
    <scope>NUCLEOTIDE SEQUENCE [LARGE SCALE GENOMIC DNA]</scope>
    <source>
        <strain evidence="2 3">SK-1</strain>
    </source>
</reference>